<feature type="region of interest" description="Disordered" evidence="4">
    <location>
        <begin position="383"/>
        <end position="446"/>
    </location>
</feature>
<evidence type="ECO:0000256" key="4">
    <source>
        <dbReference type="SAM" id="MobiDB-lite"/>
    </source>
</evidence>
<organism evidence="6 7">
    <name type="scientific">Ascosphaera apis ARSEF 7405</name>
    <dbReference type="NCBI Taxonomy" id="392613"/>
    <lineage>
        <taxon>Eukaryota</taxon>
        <taxon>Fungi</taxon>
        <taxon>Dikarya</taxon>
        <taxon>Ascomycota</taxon>
        <taxon>Pezizomycotina</taxon>
        <taxon>Eurotiomycetes</taxon>
        <taxon>Eurotiomycetidae</taxon>
        <taxon>Onygenales</taxon>
        <taxon>Ascosphaeraceae</taxon>
        <taxon>Ascosphaera</taxon>
    </lineage>
</organism>
<evidence type="ECO:0000259" key="5">
    <source>
        <dbReference type="SMART" id="SM00385"/>
    </source>
</evidence>
<comment type="caution">
    <text evidence="6">The sequence shown here is derived from an EMBL/GenBank/DDBJ whole genome shotgun (WGS) entry which is preliminary data.</text>
</comment>
<dbReference type="FunFam" id="1.10.472.10:FF:000095">
    <property type="entry name" value="Cyclin Ccl1, putative (AFU_orthologue AFUA_5G07030)"/>
    <property type="match status" value="1"/>
</dbReference>
<dbReference type="CDD" id="cd20525">
    <property type="entry name" value="CYCLIN_CCNH_rpt2"/>
    <property type="match status" value="1"/>
</dbReference>
<evidence type="ECO:0000256" key="2">
    <source>
        <dbReference type="ARBA" id="ARBA00023127"/>
    </source>
</evidence>
<reference evidence="6 7" key="1">
    <citation type="journal article" date="2016" name="Genome Biol. Evol.">
        <title>Divergent and convergent evolution of fungal pathogenicity.</title>
        <authorList>
            <person name="Shang Y."/>
            <person name="Xiao G."/>
            <person name="Zheng P."/>
            <person name="Cen K."/>
            <person name="Zhan S."/>
            <person name="Wang C."/>
        </authorList>
    </citation>
    <scope>NUCLEOTIDE SEQUENCE [LARGE SCALE GENOMIC DNA]</scope>
    <source>
        <strain evidence="6 7">ARSEF 7405</strain>
    </source>
</reference>
<feature type="compositionally biased region" description="Low complexity" evidence="4">
    <location>
        <begin position="216"/>
        <end position="227"/>
    </location>
</feature>
<gene>
    <name evidence="6" type="ORF">AAP_00308</name>
</gene>
<feature type="coiled-coil region" evidence="3">
    <location>
        <begin position="306"/>
        <end position="333"/>
    </location>
</feature>
<dbReference type="OrthoDB" id="340962at2759"/>
<accession>A0A168DS27</accession>
<dbReference type="InterPro" id="IPR013763">
    <property type="entry name" value="Cyclin-like_dom"/>
</dbReference>
<feature type="region of interest" description="Disordered" evidence="4">
    <location>
        <begin position="210"/>
        <end position="249"/>
    </location>
</feature>
<dbReference type="Proteomes" id="UP000242877">
    <property type="component" value="Unassembled WGS sequence"/>
</dbReference>
<keyword evidence="2" id="KW-0195">Cyclin</keyword>
<evidence type="ECO:0000313" key="6">
    <source>
        <dbReference type="EMBL" id="KZZ98047.1"/>
    </source>
</evidence>
<dbReference type="GO" id="GO:0016538">
    <property type="term" value="F:cyclin-dependent protein serine/threonine kinase regulator activity"/>
    <property type="evidence" value="ECO:0007669"/>
    <property type="project" value="InterPro"/>
</dbReference>
<dbReference type="EMBL" id="AZGZ01000001">
    <property type="protein sequence ID" value="KZZ98047.1"/>
    <property type="molecule type" value="Genomic_DNA"/>
</dbReference>
<keyword evidence="7" id="KW-1185">Reference proteome</keyword>
<protein>
    <submittedName>
        <fullName evidence="6">Cyclin C/H/T/L</fullName>
    </submittedName>
</protein>
<keyword evidence="3" id="KW-0175">Coiled coil</keyword>
<evidence type="ECO:0000256" key="3">
    <source>
        <dbReference type="SAM" id="Coils"/>
    </source>
</evidence>
<evidence type="ECO:0000313" key="7">
    <source>
        <dbReference type="Proteomes" id="UP000242877"/>
    </source>
</evidence>
<proteinExistence type="inferred from homology"/>
<comment type="similarity">
    <text evidence="1">Belongs to the cyclin family. Cyclin C subfamily.</text>
</comment>
<sequence>MQEDNIYRTSSQFRLWSFTEDALRQVREATNAAACDRVRAAIRRSRDVSKAQVQAQALDPGDGDTPMLDSDTSVDAGRSDEQIECLNADEELKLIQHYCQRCMSLGDQYDPPLPTIVRATAVQYIRRFYLTNSPMTYHPRSIMPCALFLATKTENYYVSLRQFLQPIRNSTGEDIIAPEFLLTQGLRFTFDIRHPFRGLQGAIMELTNMAKGEGVPGPHHPSQSPSSLQKAMQDLSPASDSDKPGTPILSRLAMSHHNAREILKSAAQFTDAYFLYTPSQIWMSCLLLVDRPLVEFYLDTKLGSSARSENQELTEIQQQMLQIRKKLDSVLQRCAGLLDGYMKAHTAEKEDDHTRELKELARKLHRCQDPEKMNLKEMMSKNRGGGIVQSQQSREGTQSIFSDRQPGNSTSEQAVSEHAAKRRKLEQEEEASKNTNDPFGPEITKS</sequence>
<evidence type="ECO:0000256" key="1">
    <source>
        <dbReference type="ARBA" id="ARBA00008638"/>
    </source>
</evidence>
<feature type="region of interest" description="Disordered" evidence="4">
    <location>
        <begin position="51"/>
        <end position="75"/>
    </location>
</feature>
<feature type="domain" description="Cyclin-like" evidence="5">
    <location>
        <begin position="93"/>
        <end position="184"/>
    </location>
</feature>
<feature type="compositionally biased region" description="Polar residues" evidence="4">
    <location>
        <begin position="388"/>
        <end position="414"/>
    </location>
</feature>
<dbReference type="InterPro" id="IPR036915">
    <property type="entry name" value="Cyclin-like_sf"/>
</dbReference>
<dbReference type="PANTHER" id="PTHR10026">
    <property type="entry name" value="CYCLIN"/>
    <property type="match status" value="1"/>
</dbReference>
<dbReference type="GO" id="GO:0006357">
    <property type="term" value="P:regulation of transcription by RNA polymerase II"/>
    <property type="evidence" value="ECO:0007669"/>
    <property type="project" value="InterPro"/>
</dbReference>
<dbReference type="Gene3D" id="1.10.472.10">
    <property type="entry name" value="Cyclin-like"/>
    <property type="match status" value="1"/>
</dbReference>
<dbReference type="SUPFAM" id="SSF47954">
    <property type="entry name" value="Cyclin-like"/>
    <property type="match status" value="2"/>
</dbReference>
<dbReference type="AlphaFoldDB" id="A0A168DS27"/>
<dbReference type="VEuPathDB" id="FungiDB:AAP_00308"/>
<dbReference type="SMART" id="SM00385">
    <property type="entry name" value="CYCLIN"/>
    <property type="match status" value="1"/>
</dbReference>
<dbReference type="InterPro" id="IPR031658">
    <property type="entry name" value="Cyclin_C_2"/>
</dbReference>
<dbReference type="InterPro" id="IPR043198">
    <property type="entry name" value="Cyclin/Ssn8"/>
</dbReference>
<dbReference type="CDD" id="cd20524">
    <property type="entry name" value="CYCLIN_CCNH_rpt1"/>
    <property type="match status" value="1"/>
</dbReference>
<name>A0A168DS27_9EURO</name>
<dbReference type="Pfam" id="PF16899">
    <property type="entry name" value="Cyclin_C_2"/>
    <property type="match status" value="1"/>
</dbReference>